<evidence type="ECO:0000313" key="4">
    <source>
        <dbReference type="Proteomes" id="UP000005289"/>
    </source>
</evidence>
<dbReference type="Proteomes" id="UP000005289">
    <property type="component" value="Chromosome"/>
</dbReference>
<evidence type="ECO:0000256" key="1">
    <source>
        <dbReference type="SAM" id="MobiDB-lite"/>
    </source>
</evidence>
<dbReference type="Pfam" id="PF14397">
    <property type="entry name" value="ATPgrasp_ST"/>
    <property type="match status" value="1"/>
</dbReference>
<dbReference type="AlphaFoldDB" id="W0DSW0"/>
<accession>W0DSW0</accession>
<evidence type="ECO:0000313" key="3">
    <source>
        <dbReference type="EMBL" id="AHF00074.1"/>
    </source>
</evidence>
<dbReference type="HOGENOM" id="CLU_766566_0_0_6"/>
<sequence>MAVTVRTGTQELVPRDMPTVPYRKRVKRLFGDAVFRYQCFRSRQQAHRVRERIVARQGFSRVDSRVRREIRNYSRAAFGSTSFWPWLAAYTEVHGSFVRGWIPDELLVYRLFPRANPIDIAHVSLHKTLDYRLFGDMCIRPVLIFAGGCIHDADYTRIGIDQAREVLKRHDGEVVIKRDGGSGGDDIFFVHALELDPQRYLNEGNWVVQPAVRQHDDLAKPYPHSVNTIRFLTTLDSRSNIRVLFALLRLGANGARVDNIAKGGRFLYLNADGRALTHAIDDLGIEFEDCHPDSGYAYRAITVPQFAQARSLCIEAHRRFPYAAIVGWDVVIDAGGRPRLLEWNARLPHSWMNEPHRGPLWDVDDPRLRPSPPGHPHGTGG</sequence>
<organism evidence="3 4">
    <name type="scientific">Thioalkalivibrio paradoxus ARh 1</name>
    <dbReference type="NCBI Taxonomy" id="713585"/>
    <lineage>
        <taxon>Bacteria</taxon>
        <taxon>Pseudomonadati</taxon>
        <taxon>Pseudomonadota</taxon>
        <taxon>Gammaproteobacteria</taxon>
        <taxon>Chromatiales</taxon>
        <taxon>Ectothiorhodospiraceae</taxon>
        <taxon>Thioalkalivibrio</taxon>
    </lineage>
</organism>
<dbReference type="EMBL" id="CP007029">
    <property type="protein sequence ID" value="AHF00074.1"/>
    <property type="molecule type" value="Genomic_DNA"/>
</dbReference>
<name>W0DSW0_9GAMM</name>
<keyword evidence="4" id="KW-1185">Reference proteome</keyword>
<protein>
    <recommendedName>
        <fullName evidence="2">Alpha-L-glutamate ligase-related protein ATP-grasp domain-containing protein</fullName>
    </recommendedName>
</protein>
<dbReference type="KEGG" id="tti:THITH_08495"/>
<feature type="region of interest" description="Disordered" evidence="1">
    <location>
        <begin position="362"/>
        <end position="381"/>
    </location>
</feature>
<dbReference type="SUPFAM" id="SSF56059">
    <property type="entry name" value="Glutathione synthetase ATP-binding domain-like"/>
    <property type="match status" value="1"/>
</dbReference>
<dbReference type="InterPro" id="IPR039523">
    <property type="entry name" value="RimK-rel_E_lig_ATP-grasp"/>
</dbReference>
<reference evidence="3 4" key="1">
    <citation type="submission" date="2013-12" db="EMBL/GenBank/DDBJ databases">
        <authorList>
            <consortium name="DOE Joint Genome Institute"/>
            <person name="Muyzer G."/>
            <person name="Huntemann M."/>
            <person name="Han J."/>
            <person name="Chen A."/>
            <person name="Kyrpides N."/>
            <person name="Mavromatis K."/>
            <person name="Markowitz V."/>
            <person name="Palaniappan K."/>
            <person name="Ivanova N."/>
            <person name="Schaumberg A."/>
            <person name="Pati A."/>
            <person name="Liolios K."/>
            <person name="Nordberg H.P."/>
            <person name="Cantor M.N."/>
            <person name="Hua S.X."/>
            <person name="Woyke T."/>
        </authorList>
    </citation>
    <scope>NUCLEOTIDE SEQUENCE [LARGE SCALE GENOMIC DNA]</scope>
    <source>
        <strain evidence="3 4">ARh 1</strain>
    </source>
</reference>
<gene>
    <name evidence="3" type="ORF">THITH_08495</name>
</gene>
<feature type="domain" description="Alpha-L-glutamate ligase-related protein ATP-grasp" evidence="2">
    <location>
        <begin position="203"/>
        <end position="349"/>
    </location>
</feature>
<evidence type="ECO:0000259" key="2">
    <source>
        <dbReference type="Pfam" id="PF14397"/>
    </source>
</evidence>
<proteinExistence type="predicted"/>